<protein>
    <submittedName>
        <fullName evidence="4">Uncharacterized protein</fullName>
    </submittedName>
</protein>
<proteinExistence type="predicted"/>
<dbReference type="AlphaFoldDB" id="A0A9I9E8H5"/>
<dbReference type="PANTHER" id="PTHR13634">
    <property type="entry name" value="RIBOSOME BIOGENESIS PROTEIN BRIX"/>
    <property type="match status" value="1"/>
</dbReference>
<feature type="compositionally biased region" description="Basic and acidic residues" evidence="3">
    <location>
        <begin position="38"/>
        <end position="57"/>
    </location>
</feature>
<reference evidence="4" key="1">
    <citation type="submission" date="2023-03" db="UniProtKB">
        <authorList>
            <consortium name="EnsemblPlants"/>
        </authorList>
    </citation>
    <scope>IDENTIFICATION</scope>
</reference>
<sequence>MGIVGITIVANSSPHLLTVDQRPSNSLIRRKRKATGINEKRSLDESEKGGPKQKERISMAKGCSFSKNRCNEFNDFGTNRGPTANAMEELKLIGNYLKGSRPILTFSSNFDKDVLWKLMKEMIIQNSIIGCCFKNYLVKHTMRLREVFNTRKEVIIEG</sequence>
<name>A0A9I9E8H5_CUCME</name>
<keyword evidence="2" id="KW-0690">Ribosome biogenesis</keyword>
<comment type="subcellular location">
    <subcellularLocation>
        <location evidence="1">Nucleus</location>
        <location evidence="1">Nucleolus</location>
    </subcellularLocation>
</comment>
<dbReference type="GO" id="GO:0005730">
    <property type="term" value="C:nucleolus"/>
    <property type="evidence" value="ECO:0007669"/>
    <property type="project" value="UniProtKB-SubCell"/>
</dbReference>
<organism evidence="4">
    <name type="scientific">Cucumis melo</name>
    <name type="common">Muskmelon</name>
    <dbReference type="NCBI Taxonomy" id="3656"/>
    <lineage>
        <taxon>Eukaryota</taxon>
        <taxon>Viridiplantae</taxon>
        <taxon>Streptophyta</taxon>
        <taxon>Embryophyta</taxon>
        <taxon>Tracheophyta</taxon>
        <taxon>Spermatophyta</taxon>
        <taxon>Magnoliopsida</taxon>
        <taxon>eudicotyledons</taxon>
        <taxon>Gunneridae</taxon>
        <taxon>Pentapetalae</taxon>
        <taxon>rosids</taxon>
        <taxon>fabids</taxon>
        <taxon>Cucurbitales</taxon>
        <taxon>Cucurbitaceae</taxon>
        <taxon>Benincaseae</taxon>
        <taxon>Cucumis</taxon>
    </lineage>
</organism>
<dbReference type="InterPro" id="IPR026532">
    <property type="entry name" value="BRX1"/>
</dbReference>
<evidence type="ECO:0000313" key="4">
    <source>
        <dbReference type="EnsemblPlants" id="MELO3C030248.2.1"/>
    </source>
</evidence>
<evidence type="ECO:0000256" key="1">
    <source>
        <dbReference type="ARBA" id="ARBA00004604"/>
    </source>
</evidence>
<feature type="region of interest" description="Disordered" evidence="3">
    <location>
        <begin position="33"/>
        <end position="57"/>
    </location>
</feature>
<evidence type="ECO:0000256" key="3">
    <source>
        <dbReference type="SAM" id="MobiDB-lite"/>
    </source>
</evidence>
<dbReference type="GO" id="GO:0003723">
    <property type="term" value="F:RNA binding"/>
    <property type="evidence" value="ECO:0007669"/>
    <property type="project" value="TreeGrafter"/>
</dbReference>
<dbReference type="Gramene" id="MELO3C030248.2.1">
    <property type="protein sequence ID" value="MELO3C030248.2.1"/>
    <property type="gene ID" value="MELO3C030248.2"/>
</dbReference>
<dbReference type="EnsemblPlants" id="MELO3C030248.2.1">
    <property type="protein sequence ID" value="MELO3C030248.2.1"/>
    <property type="gene ID" value="MELO3C030248.2"/>
</dbReference>
<evidence type="ECO:0000256" key="2">
    <source>
        <dbReference type="ARBA" id="ARBA00022517"/>
    </source>
</evidence>
<accession>A0A9I9E8H5</accession>
<dbReference type="GO" id="GO:0000027">
    <property type="term" value="P:ribosomal large subunit assembly"/>
    <property type="evidence" value="ECO:0007669"/>
    <property type="project" value="TreeGrafter"/>
</dbReference>
<dbReference type="PANTHER" id="PTHR13634:SF0">
    <property type="entry name" value="RIBOSOME BIOGENESIS PROTEIN BRX1 HOMOLOG"/>
    <property type="match status" value="1"/>
</dbReference>